<sequence>MSEITSEPPLTGVRVVHVGSHLGNYLAKLLMDLGADVVRVDILSVNPDQVSPFFRVGQRTACPERLEAELAGADLLITSGGPAELDRLGLTPGRLRERFPRLVHVALSPYGQDGPYADRPASDLTLLAAGGLLYLAGDPDRAPVRPVGEQSAIVTDLHAAVGALIALLVAEESGAGQLVDVSAQEAVTHSLENAAQYYDLEGVVRCRTGSTSAEAANGLFECADGWVYLVAGIGGSPLGWPGLVEWLEAEGVDGAAALRAERWQDQRWRRTAPAIAEFRELFQAFTRNRSKADLYEDGQRHGVSLAPVSTPEDLLANPQLRARRFFRTVQVDEEPVVVPGPPYRFDGMALGPR</sequence>
<dbReference type="GO" id="GO:0016740">
    <property type="term" value="F:transferase activity"/>
    <property type="evidence" value="ECO:0007669"/>
    <property type="project" value="UniProtKB-KW"/>
</dbReference>
<dbReference type="PANTHER" id="PTHR48228:SF6">
    <property type="entry name" value="L-CARNITINE COA-TRANSFERASE"/>
    <property type="match status" value="1"/>
</dbReference>
<dbReference type="PANTHER" id="PTHR48228">
    <property type="entry name" value="SUCCINYL-COA--D-CITRAMALATE COA-TRANSFERASE"/>
    <property type="match status" value="1"/>
</dbReference>
<dbReference type="EMBL" id="BNAU01000008">
    <property type="protein sequence ID" value="GHF18749.1"/>
    <property type="molecule type" value="Genomic_DNA"/>
</dbReference>
<dbReference type="InterPro" id="IPR050509">
    <property type="entry name" value="CoA-transferase_III"/>
</dbReference>
<dbReference type="InterPro" id="IPR003673">
    <property type="entry name" value="CoA-Trfase_fam_III"/>
</dbReference>
<evidence type="ECO:0000313" key="4">
    <source>
        <dbReference type="Proteomes" id="UP000605897"/>
    </source>
</evidence>
<evidence type="ECO:0000256" key="2">
    <source>
        <dbReference type="ARBA" id="ARBA00022679"/>
    </source>
</evidence>
<evidence type="ECO:0000313" key="3">
    <source>
        <dbReference type="EMBL" id="GHF18749.1"/>
    </source>
</evidence>
<evidence type="ECO:0000256" key="1">
    <source>
        <dbReference type="ARBA" id="ARBA00008383"/>
    </source>
</evidence>
<dbReference type="InterPro" id="IPR023606">
    <property type="entry name" value="CoA-Trfase_III_dom_1_sf"/>
</dbReference>
<keyword evidence="2 3" id="KW-0808">Transferase</keyword>
<dbReference type="Gene3D" id="3.40.50.10540">
    <property type="entry name" value="Crotonobetainyl-coa:carnitine coa-transferase, domain 1"/>
    <property type="match status" value="1"/>
</dbReference>
<proteinExistence type="inferred from homology"/>
<dbReference type="Gene3D" id="3.30.1540.10">
    <property type="entry name" value="formyl-coa transferase, domain 3"/>
    <property type="match status" value="1"/>
</dbReference>
<organism evidence="3 4">
    <name type="scientific">Amycolatopsis deserti</name>
    <dbReference type="NCBI Taxonomy" id="185696"/>
    <lineage>
        <taxon>Bacteria</taxon>
        <taxon>Bacillati</taxon>
        <taxon>Actinomycetota</taxon>
        <taxon>Actinomycetes</taxon>
        <taxon>Pseudonocardiales</taxon>
        <taxon>Pseudonocardiaceae</taxon>
        <taxon>Amycolatopsis</taxon>
    </lineage>
</organism>
<dbReference type="SUPFAM" id="SSF89796">
    <property type="entry name" value="CoA-transferase family III (CaiB/BaiF)"/>
    <property type="match status" value="1"/>
</dbReference>
<gene>
    <name evidence="3" type="ORF">GCM10017786_60630</name>
</gene>
<accession>A0ABQ3JFJ2</accession>
<comment type="similarity">
    <text evidence="1">Belongs to the CoA-transferase III family.</text>
</comment>
<dbReference type="RefSeq" id="WP_191248033.1">
    <property type="nucleotide sequence ID" value="NZ_BNAU01000008.1"/>
</dbReference>
<dbReference type="Proteomes" id="UP000605897">
    <property type="component" value="Unassembled WGS sequence"/>
</dbReference>
<protein>
    <submittedName>
        <fullName evidence="3">CoA transferase</fullName>
    </submittedName>
</protein>
<dbReference type="InterPro" id="IPR044855">
    <property type="entry name" value="CoA-Trfase_III_dom3_sf"/>
</dbReference>
<dbReference type="Pfam" id="PF02515">
    <property type="entry name" value="CoA_transf_3"/>
    <property type="match status" value="1"/>
</dbReference>
<comment type="caution">
    <text evidence="3">The sequence shown here is derived from an EMBL/GenBank/DDBJ whole genome shotgun (WGS) entry which is preliminary data.</text>
</comment>
<name>A0ABQ3JFJ2_9PSEU</name>
<reference evidence="4" key="1">
    <citation type="journal article" date="2019" name="Int. J. Syst. Evol. Microbiol.">
        <title>The Global Catalogue of Microorganisms (GCM) 10K type strain sequencing project: providing services to taxonomists for standard genome sequencing and annotation.</title>
        <authorList>
            <consortium name="The Broad Institute Genomics Platform"/>
            <consortium name="The Broad Institute Genome Sequencing Center for Infectious Disease"/>
            <person name="Wu L."/>
            <person name="Ma J."/>
        </authorList>
    </citation>
    <scope>NUCLEOTIDE SEQUENCE [LARGE SCALE GENOMIC DNA]</scope>
    <source>
        <strain evidence="4">CGMCC 4.7677</strain>
    </source>
</reference>
<keyword evidence="4" id="KW-1185">Reference proteome</keyword>